<evidence type="ECO:0000313" key="2">
    <source>
        <dbReference type="EMBL" id="GIF09245.1"/>
    </source>
</evidence>
<protein>
    <submittedName>
        <fullName evidence="2">Uncharacterized protein</fullName>
    </submittedName>
</protein>
<keyword evidence="3" id="KW-1185">Reference proteome</keyword>
<gene>
    <name evidence="2" type="ORF">Asi03nite_67830</name>
</gene>
<feature type="compositionally biased region" description="Low complexity" evidence="1">
    <location>
        <begin position="49"/>
        <end position="69"/>
    </location>
</feature>
<feature type="region of interest" description="Disordered" evidence="1">
    <location>
        <begin position="1"/>
        <end position="226"/>
    </location>
</feature>
<evidence type="ECO:0000313" key="3">
    <source>
        <dbReference type="Proteomes" id="UP000629619"/>
    </source>
</evidence>
<feature type="compositionally biased region" description="Basic and acidic residues" evidence="1">
    <location>
        <begin position="117"/>
        <end position="127"/>
    </location>
</feature>
<comment type="caution">
    <text evidence="2">The sequence shown here is derived from an EMBL/GenBank/DDBJ whole genome shotgun (WGS) entry which is preliminary data.</text>
</comment>
<name>A0A919NEI4_9ACTN</name>
<proteinExistence type="predicted"/>
<dbReference type="AlphaFoldDB" id="A0A919NEI4"/>
<feature type="compositionally biased region" description="Basic and acidic residues" evidence="1">
    <location>
        <begin position="7"/>
        <end position="19"/>
    </location>
</feature>
<dbReference type="Proteomes" id="UP000629619">
    <property type="component" value="Unassembled WGS sequence"/>
</dbReference>
<dbReference type="EMBL" id="BOMW01000079">
    <property type="protein sequence ID" value="GIF09245.1"/>
    <property type="molecule type" value="Genomic_DNA"/>
</dbReference>
<sequence length="319" mass="33672">MRFFSNEAKDNVDDQEARTEALPQQRPGSPWDDRPGQNTDTGHDPAPQPTAFGAATPGGAVAASAMAGPYDDVDGDTHRSTDAASGVADDRTVAPGDGVVDDRAAGDRTVALGDVTADDRSRAHDDTVAWPAGEAPADRDPDVDVPLDDHDRDAQVDELIEDRGTFDDPRATGPSPDPAPEPSATGSAADDADEDRGTLDDPRVVSADGTSRAEAAEPEPEPEPVVAVAPAAVAGPAAFFPESETQPLRDRWRDIQLRFVDDPRATTAEAAALVDETIEKLTSSLRQHRASLAGGGDDTEALRMELRAYRDILDRLLGL</sequence>
<reference evidence="2" key="1">
    <citation type="submission" date="2021-01" db="EMBL/GenBank/DDBJ databases">
        <title>Whole genome shotgun sequence of Actinoplanes siamensis NBRC 109076.</title>
        <authorList>
            <person name="Komaki H."/>
            <person name="Tamura T."/>
        </authorList>
    </citation>
    <scope>NUCLEOTIDE SEQUENCE</scope>
    <source>
        <strain evidence="2">NBRC 109076</strain>
    </source>
</reference>
<feature type="compositionally biased region" description="Basic and acidic residues" evidence="1">
    <location>
        <begin position="136"/>
        <end position="170"/>
    </location>
</feature>
<organism evidence="2 3">
    <name type="scientific">Actinoplanes siamensis</name>
    <dbReference type="NCBI Taxonomy" id="1223317"/>
    <lineage>
        <taxon>Bacteria</taxon>
        <taxon>Bacillati</taxon>
        <taxon>Actinomycetota</taxon>
        <taxon>Actinomycetes</taxon>
        <taxon>Micromonosporales</taxon>
        <taxon>Micromonosporaceae</taxon>
        <taxon>Actinoplanes</taxon>
    </lineage>
</organism>
<accession>A0A919NEI4</accession>
<evidence type="ECO:0000256" key="1">
    <source>
        <dbReference type="SAM" id="MobiDB-lite"/>
    </source>
</evidence>
<dbReference type="RefSeq" id="WP_203684567.1">
    <property type="nucleotide sequence ID" value="NZ_BOMW01000079.1"/>
</dbReference>